<dbReference type="EMBL" id="NXLW01000006">
    <property type="protein sequence ID" value="RDU72555.1"/>
    <property type="molecule type" value="Genomic_DNA"/>
</dbReference>
<sequence>MVKTRQRRMTIFEFQEGTTQEILRYIQHNRDLLQNHCLAFHVMPNQEVESLLRELQINYFIIQNQQCFQSINALKDSITSLDSVSNAAISYNKTYKAMSFIVDDNNEEEKVVYTSRHADTNAMDASHNQDNIFSVVADSSLLPCKIFKRPIRSGEELVLRSHNVFLRGINAGAFIRSYGNLEIYGKCEGTLECLGEYIIIRQFTMGRISLQGINLERKMLESLKENNEVRMIFIENATIRVITLTEYN</sequence>
<dbReference type="OrthoDB" id="5323841at2"/>
<dbReference type="InterPro" id="IPR016098">
    <property type="entry name" value="CAP/MinC_C"/>
</dbReference>
<dbReference type="Gene3D" id="2.160.20.70">
    <property type="match status" value="1"/>
</dbReference>
<dbReference type="AlphaFoldDB" id="A0A3D8J5W0"/>
<evidence type="ECO:0000313" key="2">
    <source>
        <dbReference type="Proteomes" id="UP000256424"/>
    </source>
</evidence>
<evidence type="ECO:0000313" key="1">
    <source>
        <dbReference type="EMBL" id="RDU72555.1"/>
    </source>
</evidence>
<reference evidence="1 2" key="1">
    <citation type="submission" date="2018-04" db="EMBL/GenBank/DDBJ databases">
        <title>Novel Campyloabacter and Helicobacter Species and Strains.</title>
        <authorList>
            <person name="Mannion A.J."/>
            <person name="Shen Z."/>
            <person name="Fox J.G."/>
        </authorList>
    </citation>
    <scope>NUCLEOTIDE SEQUENCE [LARGE SCALE GENOMIC DNA]</scope>
    <source>
        <strain evidence="1 2">MIT 97-5075</strain>
    </source>
</reference>
<dbReference type="RefSeq" id="WP_104763540.1">
    <property type="nucleotide sequence ID" value="NZ_FZPM01000025.1"/>
</dbReference>
<dbReference type="SUPFAM" id="SSF63848">
    <property type="entry name" value="Cell-division inhibitor MinC, C-terminal domain"/>
    <property type="match status" value="1"/>
</dbReference>
<gene>
    <name evidence="1" type="ORF">CQA66_04415</name>
</gene>
<name>A0A3D8J5W0_9HELI</name>
<organism evidence="1 2">
    <name type="scientific">Helicobacter aurati</name>
    <dbReference type="NCBI Taxonomy" id="137778"/>
    <lineage>
        <taxon>Bacteria</taxon>
        <taxon>Pseudomonadati</taxon>
        <taxon>Campylobacterota</taxon>
        <taxon>Epsilonproteobacteria</taxon>
        <taxon>Campylobacterales</taxon>
        <taxon>Helicobacteraceae</taxon>
        <taxon>Helicobacter</taxon>
    </lineage>
</organism>
<proteinExistence type="predicted"/>
<evidence type="ECO:0008006" key="3">
    <source>
        <dbReference type="Google" id="ProtNLM"/>
    </source>
</evidence>
<protein>
    <recommendedName>
        <fullName evidence="3">Septum site-determining protein MinC</fullName>
    </recommendedName>
</protein>
<dbReference type="Proteomes" id="UP000256424">
    <property type="component" value="Unassembled WGS sequence"/>
</dbReference>
<dbReference type="GO" id="GO:0000902">
    <property type="term" value="P:cell morphogenesis"/>
    <property type="evidence" value="ECO:0007669"/>
    <property type="project" value="InterPro"/>
</dbReference>
<accession>A0A3D8J5W0</accession>
<keyword evidence="2" id="KW-1185">Reference proteome</keyword>
<dbReference type="InterPro" id="IPR036145">
    <property type="entry name" value="MinC_C_sf"/>
</dbReference>
<comment type="caution">
    <text evidence="1">The sequence shown here is derived from an EMBL/GenBank/DDBJ whole genome shotgun (WGS) entry which is preliminary data.</text>
</comment>